<name>Q2HRK6_MEDTR</name>
<reference evidence="2" key="1">
    <citation type="submission" date="2005-04" db="EMBL/GenBank/DDBJ databases">
        <authorList>
            <person name="Town C.D."/>
        </authorList>
    </citation>
    <scope>NUCLEOTIDE SEQUENCE</scope>
</reference>
<proteinExistence type="predicted"/>
<dbReference type="PANTHER" id="PTHR35516:SF11">
    <property type="entry name" value="CYTOCHROME B6-F COMPLEX SUBUNIT 5"/>
    <property type="match status" value="1"/>
</dbReference>
<evidence type="ECO:0008006" key="3">
    <source>
        <dbReference type="Google" id="ProtNLM"/>
    </source>
</evidence>
<feature type="region of interest" description="Disordered" evidence="1">
    <location>
        <begin position="37"/>
        <end position="56"/>
    </location>
</feature>
<evidence type="ECO:0000313" key="2">
    <source>
        <dbReference type="EMBL" id="ABD33267.1"/>
    </source>
</evidence>
<reference evidence="2" key="2">
    <citation type="submission" date="2007-03" db="EMBL/GenBank/DDBJ databases">
        <authorList>
            <consortium name="The International Medicago Genome Annotation Group"/>
        </authorList>
    </citation>
    <scope>NUCLEOTIDE SEQUENCE</scope>
</reference>
<sequence>MFKDLVRLGNTSILHTLREGNQCANFLAKLEAPMDSALSNHATPPDGLVPLLRDDA</sequence>
<dbReference type="PANTHER" id="PTHR35516">
    <property type="entry name" value="CYTOCHROME B6-F COMPLEX SUBUNIT 5"/>
    <property type="match status" value="1"/>
</dbReference>
<protein>
    <recommendedName>
        <fullName evidence="3">RNase H type-1 domain-containing protein</fullName>
    </recommendedName>
</protein>
<accession>Q2HRK6</accession>
<organism evidence="2">
    <name type="scientific">Medicago truncatula</name>
    <name type="common">Barrel medic</name>
    <name type="synonym">Medicago tribuloides</name>
    <dbReference type="NCBI Taxonomy" id="3880"/>
    <lineage>
        <taxon>Eukaryota</taxon>
        <taxon>Viridiplantae</taxon>
        <taxon>Streptophyta</taxon>
        <taxon>Embryophyta</taxon>
        <taxon>Tracheophyta</taxon>
        <taxon>Spermatophyta</taxon>
        <taxon>Magnoliopsida</taxon>
        <taxon>eudicotyledons</taxon>
        <taxon>Gunneridae</taxon>
        <taxon>Pentapetalae</taxon>
        <taxon>rosids</taxon>
        <taxon>fabids</taxon>
        <taxon>Fabales</taxon>
        <taxon>Fabaceae</taxon>
        <taxon>Papilionoideae</taxon>
        <taxon>50 kb inversion clade</taxon>
        <taxon>NPAAA clade</taxon>
        <taxon>Hologalegina</taxon>
        <taxon>IRL clade</taxon>
        <taxon>Trifolieae</taxon>
        <taxon>Medicago</taxon>
    </lineage>
</organism>
<dbReference type="EMBL" id="AC158501">
    <property type="protein sequence ID" value="ABD33267.1"/>
    <property type="molecule type" value="Genomic_DNA"/>
</dbReference>
<dbReference type="AlphaFoldDB" id="Q2HRK6"/>
<evidence type="ECO:0000256" key="1">
    <source>
        <dbReference type="SAM" id="MobiDB-lite"/>
    </source>
</evidence>
<gene>
    <name evidence="2" type="ORF">MtrDRAFT_AC158501g4v2</name>
</gene>